<keyword evidence="5 10" id="KW-0479">Metal-binding</keyword>
<evidence type="ECO:0000256" key="6">
    <source>
        <dbReference type="ARBA" id="ARBA00022827"/>
    </source>
</evidence>
<gene>
    <name evidence="12" type="ORF">HNQ37_000991</name>
</gene>
<sequence length="324" mass="36165">MITELGHSKITKNYRGLGTVINLTIFGSQDKELLDESNELIQYYEKIFTVNRETSEVLSISDKAGIEPVQVSLATFVLVKKAIEKSLEHFGFNATIGPLVKLWHIGFKDARVPSKSEIIEKLQLTNPVNIELNPINQTIFLKEDGMELDLGAIAKGYIADRVADLWKSRSIQSGIINLGGNLLLVGNAPHQPDLKWRVGIRDPLRSTKETIAVIKSGAGSVVTSGISERAFTQEGKSYHHIIDPETGYPHDNNIASVTVLTDESIDGEVETTRLFFADAIPNQYKFPAIIAYRDKSITLLNFDENNIQITDSEYYIKEILNKVY</sequence>
<dbReference type="Gene3D" id="3.10.520.10">
    <property type="entry name" value="ApbE-like domains"/>
    <property type="match status" value="1"/>
</dbReference>
<keyword evidence="6 10" id="KW-0274">FAD</keyword>
<reference evidence="12 13" key="1">
    <citation type="submission" date="2020-08" db="EMBL/GenBank/DDBJ databases">
        <title>Genomic Encyclopedia of Type Strains, Phase IV (KMG-IV): sequencing the most valuable type-strain genomes for metagenomic binning, comparative biology and taxonomic classification.</title>
        <authorList>
            <person name="Goeker M."/>
        </authorList>
    </citation>
    <scope>NUCLEOTIDE SEQUENCE [LARGE SCALE GENOMIC DNA]</scope>
    <source>
        <strain evidence="12 13">DSM 14925</strain>
    </source>
</reference>
<evidence type="ECO:0000256" key="3">
    <source>
        <dbReference type="ARBA" id="ARBA00022630"/>
    </source>
</evidence>
<dbReference type="EC" id="2.7.1.180" evidence="1 10"/>
<dbReference type="PANTHER" id="PTHR30040">
    <property type="entry name" value="THIAMINE BIOSYNTHESIS LIPOPROTEIN APBE"/>
    <property type="match status" value="1"/>
</dbReference>
<evidence type="ECO:0000256" key="11">
    <source>
        <dbReference type="PIRSR" id="PIRSR006268-2"/>
    </source>
</evidence>
<comment type="catalytic activity">
    <reaction evidence="9 10">
        <text>L-threonyl-[protein] + FAD = FMN-L-threonyl-[protein] + AMP + H(+)</text>
        <dbReference type="Rhea" id="RHEA:36847"/>
        <dbReference type="Rhea" id="RHEA-COMP:11060"/>
        <dbReference type="Rhea" id="RHEA-COMP:11061"/>
        <dbReference type="ChEBI" id="CHEBI:15378"/>
        <dbReference type="ChEBI" id="CHEBI:30013"/>
        <dbReference type="ChEBI" id="CHEBI:57692"/>
        <dbReference type="ChEBI" id="CHEBI:74257"/>
        <dbReference type="ChEBI" id="CHEBI:456215"/>
        <dbReference type="EC" id="2.7.1.180"/>
    </reaction>
</comment>
<organism evidence="12 13">
    <name type="scientific">Lactovum miscens</name>
    <dbReference type="NCBI Taxonomy" id="190387"/>
    <lineage>
        <taxon>Bacteria</taxon>
        <taxon>Bacillati</taxon>
        <taxon>Bacillota</taxon>
        <taxon>Bacilli</taxon>
        <taxon>Lactobacillales</taxon>
        <taxon>Streptococcaceae</taxon>
        <taxon>Lactovum</taxon>
    </lineage>
</organism>
<evidence type="ECO:0000313" key="12">
    <source>
        <dbReference type="EMBL" id="MBB5888100.1"/>
    </source>
</evidence>
<dbReference type="PANTHER" id="PTHR30040:SF2">
    <property type="entry name" value="FAD:PROTEIN FMN TRANSFERASE"/>
    <property type="match status" value="1"/>
</dbReference>
<evidence type="ECO:0000256" key="9">
    <source>
        <dbReference type="ARBA" id="ARBA00048540"/>
    </source>
</evidence>
<evidence type="ECO:0000256" key="8">
    <source>
        <dbReference type="ARBA" id="ARBA00031306"/>
    </source>
</evidence>
<dbReference type="Proteomes" id="UP000562464">
    <property type="component" value="Unassembled WGS sequence"/>
</dbReference>
<dbReference type="GO" id="GO:0046872">
    <property type="term" value="F:metal ion binding"/>
    <property type="evidence" value="ECO:0007669"/>
    <property type="project" value="UniProtKB-UniRule"/>
</dbReference>
<accession>A0A841CA90</accession>
<dbReference type="AlphaFoldDB" id="A0A841CA90"/>
<protein>
    <recommendedName>
        <fullName evidence="2 10">FAD:protein FMN transferase</fullName>
        <ecNumber evidence="1 10">2.7.1.180</ecNumber>
    </recommendedName>
    <alternativeName>
        <fullName evidence="8 10">Flavin transferase</fullName>
    </alternativeName>
</protein>
<evidence type="ECO:0000256" key="2">
    <source>
        <dbReference type="ARBA" id="ARBA00016337"/>
    </source>
</evidence>
<dbReference type="RefSeq" id="WP_183539834.1">
    <property type="nucleotide sequence ID" value="NZ_DASWOY010000021.1"/>
</dbReference>
<keyword evidence="3 10" id="KW-0285">Flavoprotein</keyword>
<keyword evidence="4 10" id="KW-0808">Transferase</keyword>
<comment type="cofactor">
    <cofactor evidence="11">
        <name>Mg(2+)</name>
        <dbReference type="ChEBI" id="CHEBI:18420"/>
    </cofactor>
    <cofactor evidence="11">
        <name>Mn(2+)</name>
        <dbReference type="ChEBI" id="CHEBI:29035"/>
    </cofactor>
    <text evidence="11">Magnesium. Can also use manganese.</text>
</comment>
<evidence type="ECO:0000256" key="10">
    <source>
        <dbReference type="PIRNR" id="PIRNR006268"/>
    </source>
</evidence>
<evidence type="ECO:0000256" key="7">
    <source>
        <dbReference type="ARBA" id="ARBA00022842"/>
    </source>
</evidence>
<dbReference type="SUPFAM" id="SSF143631">
    <property type="entry name" value="ApbE-like"/>
    <property type="match status" value="1"/>
</dbReference>
<evidence type="ECO:0000256" key="4">
    <source>
        <dbReference type="ARBA" id="ARBA00022679"/>
    </source>
</evidence>
<dbReference type="Pfam" id="PF02424">
    <property type="entry name" value="ApbE"/>
    <property type="match status" value="1"/>
</dbReference>
<keyword evidence="7 10" id="KW-0460">Magnesium</keyword>
<dbReference type="InterPro" id="IPR024932">
    <property type="entry name" value="ApbE"/>
</dbReference>
<dbReference type="GO" id="GO:0016740">
    <property type="term" value="F:transferase activity"/>
    <property type="evidence" value="ECO:0007669"/>
    <property type="project" value="UniProtKB-UniRule"/>
</dbReference>
<evidence type="ECO:0000313" key="13">
    <source>
        <dbReference type="Proteomes" id="UP000562464"/>
    </source>
</evidence>
<dbReference type="InterPro" id="IPR003374">
    <property type="entry name" value="ApbE-like_sf"/>
</dbReference>
<evidence type="ECO:0000256" key="1">
    <source>
        <dbReference type="ARBA" id="ARBA00011955"/>
    </source>
</evidence>
<dbReference type="EMBL" id="JACHHV010000014">
    <property type="protein sequence ID" value="MBB5888100.1"/>
    <property type="molecule type" value="Genomic_DNA"/>
</dbReference>
<keyword evidence="12" id="KW-0449">Lipoprotein</keyword>
<name>A0A841CA90_9LACT</name>
<evidence type="ECO:0000256" key="5">
    <source>
        <dbReference type="ARBA" id="ARBA00022723"/>
    </source>
</evidence>
<keyword evidence="13" id="KW-1185">Reference proteome</keyword>
<dbReference type="PIRSF" id="PIRSF006268">
    <property type="entry name" value="ApbE"/>
    <property type="match status" value="1"/>
</dbReference>
<comment type="similarity">
    <text evidence="10">Belongs to the ApbE family.</text>
</comment>
<comment type="caution">
    <text evidence="12">The sequence shown here is derived from an EMBL/GenBank/DDBJ whole genome shotgun (WGS) entry which is preliminary data.</text>
</comment>
<proteinExistence type="inferred from homology"/>
<feature type="binding site" evidence="11">
    <location>
        <position position="152"/>
    </location>
    <ligand>
        <name>Mg(2+)</name>
        <dbReference type="ChEBI" id="CHEBI:18420"/>
    </ligand>
</feature>